<sequence length="242" mass="27617">MRGWCAFKNHGSTVGKSCYKLFQHERGWIAYIEHFIDTIKYLIGDSDDVNHLLEATNILANPTLNSTPKNFKENLGRLIHFVELAEKEIAPKLSRMSCLECKRMGEAITCLQLSCFTASTVMAASAVEARLHYLISRKNKNIYNKHFKKASLGGLIKLFDENEYKNNKFMSLKSIVPARHHSLLDIVNTYRIFSAHPLGYELDRAIAETVINLSFLFLLDPELKIADKKALAHRHPKNRPSN</sequence>
<organism evidence="1 2">
    <name type="scientific">Candidatus Sungbacteria bacterium RIFCSPHIGHO2_01_FULL_47_32</name>
    <dbReference type="NCBI Taxonomy" id="1802264"/>
    <lineage>
        <taxon>Bacteria</taxon>
        <taxon>Candidatus Sungiibacteriota</taxon>
    </lineage>
</organism>
<evidence type="ECO:0000313" key="1">
    <source>
        <dbReference type="EMBL" id="OGZ94390.1"/>
    </source>
</evidence>
<comment type="caution">
    <text evidence="1">The sequence shown here is derived from an EMBL/GenBank/DDBJ whole genome shotgun (WGS) entry which is preliminary data.</text>
</comment>
<dbReference type="Proteomes" id="UP000177152">
    <property type="component" value="Unassembled WGS sequence"/>
</dbReference>
<reference evidence="1 2" key="1">
    <citation type="journal article" date="2016" name="Nat. Commun.">
        <title>Thousands of microbial genomes shed light on interconnected biogeochemical processes in an aquifer system.</title>
        <authorList>
            <person name="Anantharaman K."/>
            <person name="Brown C.T."/>
            <person name="Hug L.A."/>
            <person name="Sharon I."/>
            <person name="Castelle C.J."/>
            <person name="Probst A.J."/>
            <person name="Thomas B.C."/>
            <person name="Singh A."/>
            <person name="Wilkins M.J."/>
            <person name="Karaoz U."/>
            <person name="Brodie E.L."/>
            <person name="Williams K.H."/>
            <person name="Hubbard S.S."/>
            <person name="Banfield J.F."/>
        </authorList>
    </citation>
    <scope>NUCLEOTIDE SEQUENCE [LARGE SCALE GENOMIC DNA]</scope>
</reference>
<evidence type="ECO:0000313" key="2">
    <source>
        <dbReference type="Proteomes" id="UP000177152"/>
    </source>
</evidence>
<gene>
    <name evidence="1" type="ORF">A2633_02185</name>
</gene>
<accession>A0A1G2K7D4</accession>
<proteinExistence type="predicted"/>
<protein>
    <submittedName>
        <fullName evidence="1">Uncharacterized protein</fullName>
    </submittedName>
</protein>
<dbReference type="AlphaFoldDB" id="A0A1G2K7D4"/>
<name>A0A1G2K7D4_9BACT</name>
<dbReference type="EMBL" id="MHQC01000037">
    <property type="protein sequence ID" value="OGZ94390.1"/>
    <property type="molecule type" value="Genomic_DNA"/>
</dbReference>